<dbReference type="Gene3D" id="3.30.565.10">
    <property type="entry name" value="Histidine kinase-like ATPase, C-terminal domain"/>
    <property type="match status" value="1"/>
</dbReference>
<evidence type="ECO:0000256" key="2">
    <source>
        <dbReference type="ARBA" id="ARBA00012438"/>
    </source>
</evidence>
<evidence type="ECO:0000313" key="8">
    <source>
        <dbReference type="EMBL" id="EAQ14953.1"/>
    </source>
</evidence>
<dbReference type="AlphaFoldDB" id="A3VAL2"/>
<keyword evidence="5" id="KW-0812">Transmembrane</keyword>
<dbReference type="RefSeq" id="WP_008334944.1">
    <property type="nucleotide sequence ID" value="NZ_CH902578.1"/>
</dbReference>
<dbReference type="Gene3D" id="1.10.287.130">
    <property type="match status" value="1"/>
</dbReference>
<dbReference type="Gene3D" id="3.30.450.20">
    <property type="entry name" value="PAS domain"/>
    <property type="match status" value="1"/>
</dbReference>
<dbReference type="InterPro" id="IPR001789">
    <property type="entry name" value="Sig_transdc_resp-reg_receiver"/>
</dbReference>
<dbReference type="STRING" id="314271.RB2654_20258"/>
<dbReference type="Gene3D" id="3.40.50.2300">
    <property type="match status" value="1"/>
</dbReference>
<protein>
    <recommendedName>
        <fullName evidence="2">histidine kinase</fullName>
        <ecNumber evidence="2">2.7.13.3</ecNumber>
    </recommendedName>
</protein>
<dbReference type="InterPro" id="IPR036097">
    <property type="entry name" value="HisK_dim/P_sf"/>
</dbReference>
<dbReference type="InterPro" id="IPR011006">
    <property type="entry name" value="CheY-like_superfamily"/>
</dbReference>
<feature type="domain" description="Response regulatory" evidence="7">
    <location>
        <begin position="613"/>
        <end position="726"/>
    </location>
</feature>
<dbReference type="PROSITE" id="PS50110">
    <property type="entry name" value="RESPONSE_REGULATORY"/>
    <property type="match status" value="1"/>
</dbReference>
<dbReference type="PANTHER" id="PTHR43065:SF42">
    <property type="entry name" value="TWO-COMPONENT SENSOR PPRA"/>
    <property type="match status" value="1"/>
</dbReference>
<dbReference type="Pfam" id="PF00072">
    <property type="entry name" value="Response_reg"/>
    <property type="match status" value="1"/>
</dbReference>
<dbReference type="Pfam" id="PF02518">
    <property type="entry name" value="HATPase_c"/>
    <property type="match status" value="1"/>
</dbReference>
<comment type="catalytic activity">
    <reaction evidence="1">
        <text>ATP + protein L-histidine = ADP + protein N-phospho-L-histidine.</text>
        <dbReference type="EC" id="2.7.13.3"/>
    </reaction>
</comment>
<dbReference type="Proteomes" id="UP000002931">
    <property type="component" value="Unassembled WGS sequence"/>
</dbReference>
<keyword evidence="5" id="KW-1133">Transmembrane helix</keyword>
<dbReference type="InterPro" id="IPR003594">
    <property type="entry name" value="HATPase_dom"/>
</dbReference>
<dbReference type="CDD" id="cd00082">
    <property type="entry name" value="HisKA"/>
    <property type="match status" value="1"/>
</dbReference>
<dbReference type="GO" id="GO:0000155">
    <property type="term" value="F:phosphorelay sensor kinase activity"/>
    <property type="evidence" value="ECO:0007669"/>
    <property type="project" value="InterPro"/>
</dbReference>
<evidence type="ECO:0000256" key="5">
    <source>
        <dbReference type="SAM" id="Phobius"/>
    </source>
</evidence>
<dbReference type="SUPFAM" id="SSF52172">
    <property type="entry name" value="CheY-like"/>
    <property type="match status" value="1"/>
</dbReference>
<keyword evidence="5" id="KW-0472">Membrane</keyword>
<dbReference type="EMBL" id="AAMT01000001">
    <property type="protein sequence ID" value="EAQ14953.1"/>
    <property type="molecule type" value="Genomic_DNA"/>
</dbReference>
<evidence type="ECO:0000313" key="9">
    <source>
        <dbReference type="Proteomes" id="UP000002931"/>
    </source>
</evidence>
<sequence length="732" mass="77762">MTRGRAASTMLSTGRKIWTGAVAVLIVLILAVGSIALYRTVLDSEADMELVTGEVPRIVGGLERAIGYGGFIHNFKNHVLRADVGRYGEAARADYQTAMELLDALDELGAEVGVPIQSEDLRATLAEYHAMLDEIDRLHASGASPGEIDAAVRLPDEDAVANLVDIQLQFDAALSAELDRNRLRITALVVSLIGAFFLGNLLIALTLVSSQRAKARDTSRIAALNARLNAILETAQSGILGLDKGGSIVADNAGARAILPPEVFGAGADWPDLIPTRGVDDMEPLTGTANPFVRAARGETIRDALVIIGDGEMPRYLKVSSAPIATRPSEDVQAVVLLDDVSELERNRQQAERAARLDALGQLTGGIAHDFNNLLGTIEYAVELARDDVSETGNRYLDTARNAVRRGADLTRRMLTFARRQPGAPRSHDVAALMANVAELSRPALDASIRLEIVEPETPLWVQCDDGQFENAVLNLVLNSRDAIRASGHGSTITVRARALDGMSSRQLGRPGPDGGARDFVEFSVSDDGPGMSAEVRRRATDPFFTTKGQQDGTGLGLSVVYGFVEQSGGVLKIYSEVGRGTTVRLILPRGSAEGAAPRRSTDQPVTPGAGEHILVVDDQPDLLAITRDMLEGFGYRVTTARSGAEALEWLGSAGPCDLLLTDVVMPGMSGFEIAAAVRAMAPKVPVIYMSGYTGISDEQMGDVVAPVVQKPSPPGELSALIRAGLDGHHAA</sequence>
<evidence type="ECO:0000259" key="7">
    <source>
        <dbReference type="PROSITE" id="PS50110"/>
    </source>
</evidence>
<feature type="transmembrane region" description="Helical" evidence="5">
    <location>
        <begin position="185"/>
        <end position="208"/>
    </location>
</feature>
<dbReference type="InterPro" id="IPR036890">
    <property type="entry name" value="HATPase_C_sf"/>
</dbReference>
<dbReference type="SUPFAM" id="SSF55874">
    <property type="entry name" value="ATPase domain of HSP90 chaperone/DNA topoisomerase II/histidine kinase"/>
    <property type="match status" value="1"/>
</dbReference>
<feature type="domain" description="Histidine kinase" evidence="6">
    <location>
        <begin position="366"/>
        <end position="592"/>
    </location>
</feature>
<evidence type="ECO:0000259" key="6">
    <source>
        <dbReference type="PROSITE" id="PS50109"/>
    </source>
</evidence>
<dbReference type="InterPro" id="IPR005467">
    <property type="entry name" value="His_kinase_dom"/>
</dbReference>
<organism evidence="8 9">
    <name type="scientific">Maritimibacter alkaliphilus HTCC2654</name>
    <dbReference type="NCBI Taxonomy" id="314271"/>
    <lineage>
        <taxon>Bacteria</taxon>
        <taxon>Pseudomonadati</taxon>
        <taxon>Pseudomonadota</taxon>
        <taxon>Alphaproteobacteria</taxon>
        <taxon>Rhodobacterales</taxon>
        <taxon>Roseobacteraceae</taxon>
        <taxon>Maritimibacter</taxon>
    </lineage>
</organism>
<dbReference type="InterPro" id="IPR004358">
    <property type="entry name" value="Sig_transdc_His_kin-like_C"/>
</dbReference>
<evidence type="ECO:0000256" key="4">
    <source>
        <dbReference type="PROSITE-ProRule" id="PRU00169"/>
    </source>
</evidence>
<dbReference type="HOGENOM" id="CLU_000445_114_51_5"/>
<proteinExistence type="predicted"/>
<dbReference type="OrthoDB" id="9796100at2"/>
<dbReference type="SUPFAM" id="SSF47384">
    <property type="entry name" value="Homodimeric domain of signal transducing histidine kinase"/>
    <property type="match status" value="1"/>
</dbReference>
<dbReference type="EC" id="2.7.13.3" evidence="2"/>
<dbReference type="CDD" id="cd00156">
    <property type="entry name" value="REC"/>
    <property type="match status" value="1"/>
</dbReference>
<keyword evidence="9" id="KW-1185">Reference proteome</keyword>
<dbReference type="PROSITE" id="PS50109">
    <property type="entry name" value="HIS_KIN"/>
    <property type="match status" value="1"/>
</dbReference>
<dbReference type="SMART" id="SM00388">
    <property type="entry name" value="HisKA"/>
    <property type="match status" value="1"/>
</dbReference>
<comment type="caution">
    <text evidence="8">The sequence shown here is derived from an EMBL/GenBank/DDBJ whole genome shotgun (WGS) entry which is preliminary data.</text>
</comment>
<evidence type="ECO:0000256" key="1">
    <source>
        <dbReference type="ARBA" id="ARBA00000085"/>
    </source>
</evidence>
<dbReference type="SMART" id="SM00448">
    <property type="entry name" value="REC"/>
    <property type="match status" value="1"/>
</dbReference>
<evidence type="ECO:0000256" key="3">
    <source>
        <dbReference type="ARBA" id="ARBA00022553"/>
    </source>
</evidence>
<feature type="modified residue" description="4-aspartylphosphate" evidence="4">
    <location>
        <position position="663"/>
    </location>
</feature>
<dbReference type="Pfam" id="PF00512">
    <property type="entry name" value="HisKA"/>
    <property type="match status" value="1"/>
</dbReference>
<dbReference type="eggNOG" id="COG4191">
    <property type="taxonomic scope" value="Bacteria"/>
</dbReference>
<keyword evidence="3 4" id="KW-0597">Phosphoprotein</keyword>
<accession>A3VAL2</accession>
<dbReference type="PRINTS" id="PR00344">
    <property type="entry name" value="BCTRLSENSOR"/>
</dbReference>
<dbReference type="PANTHER" id="PTHR43065">
    <property type="entry name" value="SENSOR HISTIDINE KINASE"/>
    <property type="match status" value="1"/>
</dbReference>
<feature type="transmembrane region" description="Helical" evidence="5">
    <location>
        <begin position="17"/>
        <end position="38"/>
    </location>
</feature>
<reference evidence="8 9" key="1">
    <citation type="journal article" date="2010" name="J. Bacteriol.">
        <title>Genome sequences of Pelagibaca bermudensis HTCC2601T and Maritimibacter alkaliphilus HTCC2654T, the type strains of two marine Roseobacter genera.</title>
        <authorList>
            <person name="Thrash J.C."/>
            <person name="Cho J.C."/>
            <person name="Ferriera S."/>
            <person name="Johnson J."/>
            <person name="Vergin K.L."/>
            <person name="Giovannoni S.J."/>
        </authorList>
    </citation>
    <scope>NUCLEOTIDE SEQUENCE [LARGE SCALE GENOMIC DNA]</scope>
    <source>
        <strain evidence="8 9">HTCC2654</strain>
    </source>
</reference>
<name>A3VAL2_9RHOB</name>
<dbReference type="InterPro" id="IPR003661">
    <property type="entry name" value="HisK_dim/P_dom"/>
</dbReference>
<dbReference type="SMART" id="SM00387">
    <property type="entry name" value="HATPase_c"/>
    <property type="match status" value="1"/>
</dbReference>
<gene>
    <name evidence="8" type="ORF">RB2654_20258</name>
</gene>